<dbReference type="EMBL" id="CP029077">
    <property type="protein sequence ID" value="QED23146.1"/>
    <property type="molecule type" value="Genomic_DNA"/>
</dbReference>
<dbReference type="InterPro" id="IPR013823">
    <property type="entry name" value="Ribosomal_bL12_C"/>
</dbReference>
<dbReference type="RefSeq" id="WP_146820438.1">
    <property type="nucleotide sequence ID" value="NZ_CP029077.1"/>
</dbReference>
<feature type="domain" description="Large ribosomal subunit protein bL12 C-terminal" evidence="5">
    <location>
        <begin position="55"/>
        <end position="121"/>
    </location>
</feature>
<dbReference type="InterPro" id="IPR000206">
    <property type="entry name" value="Ribosomal_bL12"/>
</dbReference>
<dbReference type="HAMAP" id="MF_00368">
    <property type="entry name" value="Ribosomal_bL12"/>
    <property type="match status" value="1"/>
</dbReference>
<dbReference type="SUPFAM" id="SSF54736">
    <property type="entry name" value="ClpS-like"/>
    <property type="match status" value="1"/>
</dbReference>
<dbReference type="NCBIfam" id="TIGR00855">
    <property type="entry name" value="L12"/>
    <property type="match status" value="1"/>
</dbReference>
<dbReference type="GO" id="GO:0006412">
    <property type="term" value="P:translation"/>
    <property type="evidence" value="ECO:0007669"/>
    <property type="project" value="UniProtKB-UniRule"/>
</dbReference>
<evidence type="ECO:0000256" key="4">
    <source>
        <dbReference type="HAMAP-Rule" id="MF_00368"/>
    </source>
</evidence>
<keyword evidence="8" id="KW-1185">Reference proteome</keyword>
<dbReference type="Gene3D" id="1.20.5.710">
    <property type="entry name" value="Single helix bin"/>
    <property type="match status" value="1"/>
</dbReference>
<name>A0A5B8XDR0_9RICK</name>
<dbReference type="GO" id="GO:1990904">
    <property type="term" value="C:ribonucleoprotein complex"/>
    <property type="evidence" value="ECO:0007669"/>
    <property type="project" value="UniProtKB-KW"/>
</dbReference>
<reference evidence="7 8" key="1">
    <citation type="journal article" date="2019" name="ISME J.">
        <title>Deianiraea, an extracellular bacterium associated with the ciliate Paramecium, suggests an alternative scenario for the evolution of Rickettsiales.</title>
        <authorList>
            <person name="Castelli M."/>
            <person name="Sabaneyeva E."/>
            <person name="Lanzoni O."/>
            <person name="Lebedeva N."/>
            <person name="Floriano A.M."/>
            <person name="Gaiarsa S."/>
            <person name="Benken K."/>
            <person name="Modeo L."/>
            <person name="Bandi C."/>
            <person name="Potekhin A."/>
            <person name="Sassera D."/>
            <person name="Petroni G."/>
        </authorList>
    </citation>
    <scope>NUCLEOTIDE SEQUENCE [LARGE SCALE GENOMIC DNA]</scope>
    <source>
        <strain evidence="7">CyL4-1</strain>
    </source>
</reference>
<evidence type="ECO:0000259" key="6">
    <source>
        <dbReference type="Pfam" id="PF16320"/>
    </source>
</evidence>
<evidence type="ECO:0000256" key="2">
    <source>
        <dbReference type="ARBA" id="ARBA00022980"/>
    </source>
</evidence>
<dbReference type="PANTHER" id="PTHR45987">
    <property type="entry name" value="39S RIBOSOMAL PROTEIN L12"/>
    <property type="match status" value="1"/>
</dbReference>
<dbReference type="Proteomes" id="UP000321934">
    <property type="component" value="Chromosome"/>
</dbReference>
<dbReference type="InterPro" id="IPR008932">
    <property type="entry name" value="Ribosomal_bL12_oligo"/>
</dbReference>
<dbReference type="InterPro" id="IPR014719">
    <property type="entry name" value="Ribosomal_bL12_C/ClpS-like"/>
</dbReference>
<dbReference type="GO" id="GO:0003729">
    <property type="term" value="F:mRNA binding"/>
    <property type="evidence" value="ECO:0007669"/>
    <property type="project" value="TreeGrafter"/>
</dbReference>
<dbReference type="Pfam" id="PF00542">
    <property type="entry name" value="Ribosomal_L12"/>
    <property type="match status" value="1"/>
</dbReference>
<dbReference type="Gene3D" id="3.30.1390.10">
    <property type="match status" value="1"/>
</dbReference>
<comment type="similarity">
    <text evidence="1 4">Belongs to the bacterial ribosomal protein bL12 family.</text>
</comment>
<sequence>MSEVNKIVQTLSDLKVSDMIALVKELESQWGVSATVASAPAASSAAAPAQEKSSFDVILVDGSANKIAAIKVVREITNLGLAEAKALVEGAPKAVKEGLKKEEAEEVKNKLEAAGVKAEIK</sequence>
<dbReference type="FunFam" id="3.30.1390.10:FF:000001">
    <property type="entry name" value="50S ribosomal protein L7/L12"/>
    <property type="match status" value="1"/>
</dbReference>
<proteinExistence type="inferred from homology"/>
<comment type="function">
    <text evidence="4">Forms part of the ribosomal stalk which helps the ribosome interact with GTP-bound translation factors. Is thus essential for accurate translation.</text>
</comment>
<dbReference type="AlphaFoldDB" id="A0A5B8XDR0"/>
<gene>
    <name evidence="4" type="primary">rplL</name>
    <name evidence="7" type="ORF">Deia_00340</name>
</gene>
<evidence type="ECO:0000259" key="5">
    <source>
        <dbReference type="Pfam" id="PF00542"/>
    </source>
</evidence>
<accession>A0A5B8XDR0</accession>
<feature type="domain" description="Large ribosomal subunit protein bL12 oligomerization" evidence="6">
    <location>
        <begin position="5"/>
        <end position="48"/>
    </location>
</feature>
<evidence type="ECO:0000313" key="7">
    <source>
        <dbReference type="EMBL" id="QED23146.1"/>
    </source>
</evidence>
<dbReference type="OrthoDB" id="9811748at2"/>
<evidence type="ECO:0000256" key="1">
    <source>
        <dbReference type="ARBA" id="ARBA00007197"/>
    </source>
</evidence>
<dbReference type="SUPFAM" id="SSF48300">
    <property type="entry name" value="Ribosomal protein L7/12, oligomerisation (N-terminal) domain"/>
    <property type="match status" value="1"/>
</dbReference>
<dbReference type="PANTHER" id="PTHR45987:SF4">
    <property type="entry name" value="LARGE RIBOSOMAL SUBUNIT PROTEIN BL12M"/>
    <property type="match status" value="1"/>
</dbReference>
<dbReference type="InterPro" id="IPR036235">
    <property type="entry name" value="Ribosomal_bL12_oligo_N_sf"/>
</dbReference>
<dbReference type="GO" id="GO:0005840">
    <property type="term" value="C:ribosome"/>
    <property type="evidence" value="ECO:0007669"/>
    <property type="project" value="UniProtKB-KW"/>
</dbReference>
<dbReference type="GO" id="GO:0005737">
    <property type="term" value="C:cytoplasm"/>
    <property type="evidence" value="ECO:0007669"/>
    <property type="project" value="UniProtKB-ARBA"/>
</dbReference>
<evidence type="ECO:0000313" key="8">
    <source>
        <dbReference type="Proteomes" id="UP000321934"/>
    </source>
</evidence>
<keyword evidence="3 4" id="KW-0687">Ribonucleoprotein</keyword>
<dbReference type="CDD" id="cd00387">
    <property type="entry name" value="Ribosomal_L7_L12"/>
    <property type="match status" value="1"/>
</dbReference>
<protein>
    <recommendedName>
        <fullName evidence="4">Large ribosomal subunit protein bL12</fullName>
    </recommendedName>
</protein>
<evidence type="ECO:0000256" key="3">
    <source>
        <dbReference type="ARBA" id="ARBA00023274"/>
    </source>
</evidence>
<dbReference type="Pfam" id="PF16320">
    <property type="entry name" value="Ribosomal_L12_N"/>
    <property type="match status" value="1"/>
</dbReference>
<dbReference type="GO" id="GO:0003735">
    <property type="term" value="F:structural constituent of ribosome"/>
    <property type="evidence" value="ECO:0007669"/>
    <property type="project" value="InterPro"/>
</dbReference>
<comment type="subunit">
    <text evidence="4">Homodimer. Part of the ribosomal stalk of the 50S ribosomal subunit. Forms a multimeric L10(L12)X complex, where L10 forms an elongated spine to which 2 to 4 L12 dimers bind in a sequential fashion. Binds GTP-bound translation factors.</text>
</comment>
<keyword evidence="2 4" id="KW-0689">Ribosomal protein</keyword>
<organism evidence="7 8">
    <name type="scientific">Candidatus Deianiraea vastatrix</name>
    <dbReference type="NCBI Taxonomy" id="2163644"/>
    <lineage>
        <taxon>Bacteria</taxon>
        <taxon>Pseudomonadati</taxon>
        <taxon>Pseudomonadota</taxon>
        <taxon>Alphaproteobacteria</taxon>
        <taxon>Rickettsiales</taxon>
        <taxon>Candidatus Deianiraeaceae</taxon>
        <taxon>Candidatus Deianiraea</taxon>
    </lineage>
</organism>